<dbReference type="SUPFAM" id="SSF56645">
    <property type="entry name" value="Acyl-CoA dehydrogenase NM domain-like"/>
    <property type="match status" value="1"/>
</dbReference>
<dbReference type="Gene3D" id="1.10.540.10">
    <property type="entry name" value="Acyl-CoA dehydrogenase/oxidase, N-terminal domain"/>
    <property type="match status" value="1"/>
</dbReference>
<dbReference type="OrthoDB" id="8677713at2"/>
<dbReference type="InterPro" id="IPR009075">
    <property type="entry name" value="AcylCo_DH/oxidase_C"/>
</dbReference>
<reference evidence="9" key="1">
    <citation type="submission" date="2016-10" db="EMBL/GenBank/DDBJ databases">
        <title>Frankia sp. NRRL B-16386 Genome sequencing.</title>
        <authorList>
            <person name="Ghodhbane-Gtari F."/>
            <person name="Swanson E."/>
            <person name="Gueddou A."/>
            <person name="Hezbri K."/>
            <person name="Ktari K."/>
            <person name="Nouioui I."/>
            <person name="Morris K."/>
            <person name="Simpson S."/>
            <person name="Abebe-Akele F."/>
            <person name="Thomas K."/>
            <person name="Gtari M."/>
            <person name="Tisa L.S."/>
        </authorList>
    </citation>
    <scope>NUCLEOTIDE SEQUENCE [LARGE SCALE GENOMIC DNA]</scope>
    <source>
        <strain evidence="9">NRRL B-16386</strain>
    </source>
</reference>
<dbReference type="RefSeq" id="WP_076822843.1">
    <property type="nucleotide sequence ID" value="NZ_MOMC01000124.1"/>
</dbReference>
<dbReference type="InterPro" id="IPR036250">
    <property type="entry name" value="AcylCo_DH-like_C"/>
</dbReference>
<evidence type="ECO:0000313" key="8">
    <source>
        <dbReference type="EMBL" id="ONH22054.1"/>
    </source>
</evidence>
<evidence type="ECO:0000259" key="7">
    <source>
        <dbReference type="Pfam" id="PF02771"/>
    </source>
</evidence>
<dbReference type="InterPro" id="IPR037069">
    <property type="entry name" value="AcylCoA_DH/ox_N_sf"/>
</dbReference>
<keyword evidence="3" id="KW-0285">Flavoprotein</keyword>
<organism evidence="8 9">
    <name type="scientific">Pseudofrankia asymbiotica</name>
    <dbReference type="NCBI Taxonomy" id="1834516"/>
    <lineage>
        <taxon>Bacteria</taxon>
        <taxon>Bacillati</taxon>
        <taxon>Actinomycetota</taxon>
        <taxon>Actinomycetes</taxon>
        <taxon>Frankiales</taxon>
        <taxon>Frankiaceae</taxon>
        <taxon>Pseudofrankia</taxon>
    </lineage>
</organism>
<evidence type="ECO:0000256" key="5">
    <source>
        <dbReference type="ARBA" id="ARBA00023002"/>
    </source>
</evidence>
<evidence type="ECO:0000256" key="3">
    <source>
        <dbReference type="ARBA" id="ARBA00022630"/>
    </source>
</evidence>
<dbReference type="Gene3D" id="1.20.140.10">
    <property type="entry name" value="Butyryl-CoA Dehydrogenase, subunit A, domain 3"/>
    <property type="match status" value="1"/>
</dbReference>
<dbReference type="EMBL" id="MOMC01000124">
    <property type="protein sequence ID" value="ONH22054.1"/>
    <property type="molecule type" value="Genomic_DNA"/>
</dbReference>
<feature type="domain" description="Acyl-CoA dehydrogenase/oxidase C-terminal" evidence="6">
    <location>
        <begin position="191"/>
        <end position="321"/>
    </location>
</feature>
<evidence type="ECO:0000256" key="1">
    <source>
        <dbReference type="ARBA" id="ARBA00001974"/>
    </source>
</evidence>
<evidence type="ECO:0000313" key="9">
    <source>
        <dbReference type="Proteomes" id="UP000188929"/>
    </source>
</evidence>
<comment type="caution">
    <text evidence="8">The sequence shown here is derived from an EMBL/GenBank/DDBJ whole genome shotgun (WGS) entry which is preliminary data.</text>
</comment>
<dbReference type="Pfam" id="PF00441">
    <property type="entry name" value="Acyl-CoA_dh_1"/>
    <property type="match status" value="1"/>
</dbReference>
<evidence type="ECO:0000256" key="2">
    <source>
        <dbReference type="ARBA" id="ARBA00009347"/>
    </source>
</evidence>
<gene>
    <name evidence="8" type="ORF">BL253_36925</name>
</gene>
<evidence type="ECO:0000259" key="6">
    <source>
        <dbReference type="Pfam" id="PF00441"/>
    </source>
</evidence>
<dbReference type="InterPro" id="IPR013786">
    <property type="entry name" value="AcylCoA_DH/ox_N"/>
</dbReference>
<keyword evidence="4" id="KW-0274">FAD</keyword>
<keyword evidence="9" id="KW-1185">Reference proteome</keyword>
<dbReference type="SUPFAM" id="SSF47203">
    <property type="entry name" value="Acyl-CoA dehydrogenase C-terminal domain-like"/>
    <property type="match status" value="1"/>
</dbReference>
<dbReference type="PANTHER" id="PTHR43884">
    <property type="entry name" value="ACYL-COA DEHYDROGENASE"/>
    <property type="match status" value="1"/>
</dbReference>
<accession>A0A1V2HZD2</accession>
<feature type="domain" description="Acyl-CoA dehydrogenase/oxidase N-terminal" evidence="7">
    <location>
        <begin position="6"/>
        <end position="96"/>
    </location>
</feature>
<dbReference type="STRING" id="1834516.BL253_36925"/>
<sequence>MDFRLSDEQLALRDTVVSFCKGHSDVATVASREGKPAGAAAWSELAGIGVLGMLAPEEADGVAPGGAAEVAIAFEELGRQLCVGPLLWSTIAAPLVAGAGDGDVRVAGVRVEPGLPAGPVAVEHAGECDVLVVLYPDRVERVETADLPVSAAGEPFDPLTPTAVFEALPAGTAIGGARDAARLRLLGTTLSAALLTGVAQGALDTATGYAAGRRQFGAPIGSFQAVKHLLTDMYVRVALARSATYAAAAMIDDPRAGDAVRAASAAKLLAGEAGIGNGRAAVQVLGGMGFTWEMLAHYFLKRAWVLEQGFGSADSHALALAGALAAEAAEAAEAADKVDVR</sequence>
<dbReference type="PANTHER" id="PTHR43884:SF20">
    <property type="entry name" value="ACYL-COA DEHYDROGENASE FADE28"/>
    <property type="match status" value="1"/>
</dbReference>
<keyword evidence="5" id="KW-0560">Oxidoreductase</keyword>
<dbReference type="AlphaFoldDB" id="A0A1V2HZD2"/>
<dbReference type="GO" id="GO:0003995">
    <property type="term" value="F:acyl-CoA dehydrogenase activity"/>
    <property type="evidence" value="ECO:0007669"/>
    <property type="project" value="TreeGrafter"/>
</dbReference>
<dbReference type="Pfam" id="PF02771">
    <property type="entry name" value="Acyl-CoA_dh_N"/>
    <property type="match status" value="1"/>
</dbReference>
<name>A0A1V2HZD2_9ACTN</name>
<proteinExistence type="inferred from homology"/>
<dbReference type="InterPro" id="IPR009100">
    <property type="entry name" value="AcylCoA_DH/oxidase_NM_dom_sf"/>
</dbReference>
<protein>
    <submittedName>
        <fullName evidence="8">Acyl-CoA dehydrogenase</fullName>
    </submittedName>
</protein>
<evidence type="ECO:0000256" key="4">
    <source>
        <dbReference type="ARBA" id="ARBA00022827"/>
    </source>
</evidence>
<dbReference type="Proteomes" id="UP000188929">
    <property type="component" value="Unassembled WGS sequence"/>
</dbReference>
<comment type="similarity">
    <text evidence="2">Belongs to the acyl-CoA dehydrogenase family.</text>
</comment>
<dbReference type="GO" id="GO:0050660">
    <property type="term" value="F:flavin adenine dinucleotide binding"/>
    <property type="evidence" value="ECO:0007669"/>
    <property type="project" value="InterPro"/>
</dbReference>
<comment type="cofactor">
    <cofactor evidence="1">
        <name>FAD</name>
        <dbReference type="ChEBI" id="CHEBI:57692"/>
    </cofactor>
</comment>